<evidence type="ECO:0000313" key="2">
    <source>
        <dbReference type="Proteomes" id="UP000502665"/>
    </source>
</evidence>
<accession>A0A6M4X1H7</accession>
<evidence type="ECO:0000313" key="1">
    <source>
        <dbReference type="EMBL" id="QJT06634.1"/>
    </source>
</evidence>
<keyword evidence="2" id="KW-1185">Reference proteome</keyword>
<dbReference type="Proteomes" id="UP000502665">
    <property type="component" value="Chromosome"/>
</dbReference>
<gene>
    <name evidence="1" type="ORF">G9272_04405</name>
</gene>
<dbReference type="EMBL" id="CP049838">
    <property type="protein sequence ID" value="QJT06634.1"/>
    <property type="molecule type" value="Genomic_DNA"/>
</dbReference>
<reference evidence="1" key="1">
    <citation type="submission" date="2020-03" db="EMBL/GenBank/DDBJ databases">
        <title>Molecular networking-based the target discovery of potent antiproliferative macrolactams: 5/6/7/16 polycyclic ansamycins and glycosylated trienomycin from Streptomyces cacaoi subsp. asoensis.</title>
        <authorList>
            <person name="Liu L.-L."/>
        </authorList>
    </citation>
    <scope>NUCLEOTIDE SEQUENCE [LARGE SCALE GENOMIC DNA]</scope>
    <source>
        <strain evidence="1">H2S5</strain>
    </source>
</reference>
<sequence>MDRTDRAEALLIGGRAGVGRTTVGWEVSARAPAGTVRVAADGRSVPDIAEEVLAAGGWAARQGRPNRPDVR</sequence>
<proteinExistence type="predicted"/>
<dbReference type="AlphaFoldDB" id="A0A6M4X1H7"/>
<name>A0A6M4X1H7_9ACTN</name>
<protein>
    <submittedName>
        <fullName evidence="1">Uncharacterized protein</fullName>
    </submittedName>
</protein>
<organism evidence="1 2">
    <name type="scientific">Streptomyces asoensis</name>
    <dbReference type="NCBI Taxonomy" id="249586"/>
    <lineage>
        <taxon>Bacteria</taxon>
        <taxon>Bacillati</taxon>
        <taxon>Actinomycetota</taxon>
        <taxon>Actinomycetes</taxon>
        <taxon>Kitasatosporales</taxon>
        <taxon>Streptomycetaceae</taxon>
        <taxon>Streptomyces</taxon>
    </lineage>
</organism>